<evidence type="ECO:0000313" key="1">
    <source>
        <dbReference type="EMBL" id="KAK7529293.1"/>
    </source>
</evidence>
<accession>A0ABR1L3V6</accession>
<dbReference type="EMBL" id="JBBPEH010000017">
    <property type="protein sequence ID" value="KAK7529293.1"/>
    <property type="molecule type" value="Genomic_DNA"/>
</dbReference>
<gene>
    <name evidence="1" type="ORF">J3D65DRAFT_177978</name>
</gene>
<dbReference type="GeneID" id="92027226"/>
<sequence>MSRLSLWESCSLASLFAAKNPSTLLQVTLSLSVYPKSGVLPRVLCITSLIFLTCDRFQACAIQETLRRGGRGNQCDVQEETRWEDGEFYAAMTPVDRVRECRPGFERRNRFQGSGSKVLGQLLAQDALGASVAHFTVRQSRTCLRSTLAEGKEARWDAGGGVVPIEPERLFGRHGWLDRYGKASNDQGFH</sequence>
<keyword evidence="2" id="KW-1185">Reference proteome</keyword>
<reference evidence="1 2" key="1">
    <citation type="submission" date="2024-04" db="EMBL/GenBank/DDBJ databases">
        <title>Phyllosticta paracitricarpa is synonymous to the EU quarantine fungus P. citricarpa based on phylogenomic analyses.</title>
        <authorList>
            <consortium name="Lawrence Berkeley National Laboratory"/>
            <person name="Van ingen-buijs V.A."/>
            <person name="Van westerhoven A.C."/>
            <person name="Haridas S."/>
            <person name="Skiadas P."/>
            <person name="Martin F."/>
            <person name="Groenewald J.Z."/>
            <person name="Crous P.W."/>
            <person name="Seidl M.F."/>
        </authorList>
    </citation>
    <scope>NUCLEOTIDE SEQUENCE [LARGE SCALE GENOMIC DNA]</scope>
    <source>
        <strain evidence="1 2">CPC 17464</strain>
    </source>
</reference>
<proteinExistence type="predicted"/>
<evidence type="ECO:0000313" key="2">
    <source>
        <dbReference type="Proteomes" id="UP001360953"/>
    </source>
</evidence>
<dbReference type="Proteomes" id="UP001360953">
    <property type="component" value="Unassembled WGS sequence"/>
</dbReference>
<organism evidence="1 2">
    <name type="scientific">Phyllosticta citribraziliensis</name>
    <dbReference type="NCBI Taxonomy" id="989973"/>
    <lineage>
        <taxon>Eukaryota</taxon>
        <taxon>Fungi</taxon>
        <taxon>Dikarya</taxon>
        <taxon>Ascomycota</taxon>
        <taxon>Pezizomycotina</taxon>
        <taxon>Dothideomycetes</taxon>
        <taxon>Dothideomycetes incertae sedis</taxon>
        <taxon>Botryosphaeriales</taxon>
        <taxon>Phyllostictaceae</taxon>
        <taxon>Phyllosticta</taxon>
    </lineage>
</organism>
<dbReference type="RefSeq" id="XP_066649873.1">
    <property type="nucleotide sequence ID" value="XM_066794320.1"/>
</dbReference>
<name>A0ABR1L3V6_9PEZI</name>
<comment type="caution">
    <text evidence="1">The sequence shown here is derived from an EMBL/GenBank/DDBJ whole genome shotgun (WGS) entry which is preliminary data.</text>
</comment>
<protein>
    <submittedName>
        <fullName evidence="1">Uncharacterized protein</fullName>
    </submittedName>
</protein>